<sequence>MKLDESLLAFSAELKGIRKDGRNPHFNSVYITLDAILDTVRPLLSKHGLYLTQDAEDLKVTEDGRITAVKITTSLHNKEGETRSSAVWIPLNRVDPHGMGGAVTYGRRYSLSMLLAISADEDEDGNVPGTKPSGGVKLPPVKTLKPLGG</sequence>
<dbReference type="InterPro" id="IPR007499">
    <property type="entry name" value="ERF_bacteria_virus"/>
</dbReference>
<proteinExistence type="predicted"/>
<protein>
    <submittedName>
        <fullName evidence="2">Essential recombination function protein</fullName>
    </submittedName>
</protein>
<dbReference type="Pfam" id="PF04404">
    <property type="entry name" value="ERF"/>
    <property type="match status" value="1"/>
</dbReference>
<gene>
    <name evidence="2" type="ORF">UFOVP757_27</name>
</gene>
<feature type="region of interest" description="Disordered" evidence="1">
    <location>
        <begin position="121"/>
        <end position="149"/>
    </location>
</feature>
<dbReference type="EMBL" id="LR798355">
    <property type="protein sequence ID" value="CAB5226020.1"/>
    <property type="molecule type" value="Genomic_DNA"/>
</dbReference>
<organism evidence="2">
    <name type="scientific">uncultured Caudovirales phage</name>
    <dbReference type="NCBI Taxonomy" id="2100421"/>
    <lineage>
        <taxon>Viruses</taxon>
        <taxon>Duplodnaviria</taxon>
        <taxon>Heunggongvirae</taxon>
        <taxon>Uroviricota</taxon>
        <taxon>Caudoviricetes</taxon>
        <taxon>Peduoviridae</taxon>
        <taxon>Maltschvirus</taxon>
        <taxon>Maltschvirus maltsch</taxon>
    </lineage>
</organism>
<reference evidence="2" key="1">
    <citation type="submission" date="2020-05" db="EMBL/GenBank/DDBJ databases">
        <authorList>
            <person name="Chiriac C."/>
            <person name="Salcher M."/>
            <person name="Ghai R."/>
            <person name="Kavagutti S V."/>
        </authorList>
    </citation>
    <scope>NUCLEOTIDE SEQUENCE</scope>
</reference>
<accession>A0A6J7X8S7</accession>
<name>A0A6J7X8S7_9CAUD</name>
<evidence type="ECO:0000256" key="1">
    <source>
        <dbReference type="SAM" id="MobiDB-lite"/>
    </source>
</evidence>
<evidence type="ECO:0000313" key="2">
    <source>
        <dbReference type="EMBL" id="CAB5226020.1"/>
    </source>
</evidence>